<gene>
    <name evidence="3" type="ordered locus">MexAM1_p2METAp0005</name>
</gene>
<dbReference type="EMBL" id="CP001513">
    <property type="protein sequence ID" value="ACS44147.1"/>
    <property type="molecule type" value="Genomic_DNA"/>
</dbReference>
<proteinExistence type="predicted"/>
<feature type="region of interest" description="Disordered" evidence="1">
    <location>
        <begin position="1"/>
        <end position="47"/>
    </location>
</feature>
<evidence type="ECO:0000259" key="2">
    <source>
        <dbReference type="Pfam" id="PF20605"/>
    </source>
</evidence>
<sequence>MPITWTRWRQGRGSPNATPTAKPPPKCANCCSGRSRRWKGSHMAKKPASLEAALGGHTQPVPQDTAEVVQHPASQASRPAKPQDVKLTVYVPPAASKRLRLMCIEHERDLNSYLREGLDMVLEKYGQPSLAEFKDK</sequence>
<dbReference type="HOGENOM" id="CLU_1872986_0_0_5"/>
<protein>
    <recommendedName>
        <fullName evidence="2">Antitoxin-like ribbon-helix-helix domain-containing protein</fullName>
    </recommendedName>
</protein>
<dbReference type="AlphaFoldDB" id="C5B6R5"/>
<accession>C5B6R5</accession>
<feature type="domain" description="Antitoxin-like ribbon-helix-helix" evidence="2">
    <location>
        <begin position="88"/>
        <end position="128"/>
    </location>
</feature>
<dbReference type="Pfam" id="PF20605">
    <property type="entry name" value="Antitox_RHH"/>
    <property type="match status" value="1"/>
</dbReference>
<dbReference type="Proteomes" id="UP000009081">
    <property type="component" value="Plasmid p2META1"/>
</dbReference>
<name>C5B6R5_METEA</name>
<dbReference type="InterPro" id="IPR046765">
    <property type="entry name" value="Antitox_RHH"/>
</dbReference>
<geneLocation type="plasmid" evidence="3 4">
    <name>p2META1</name>
</geneLocation>
<feature type="compositionally biased region" description="Basic residues" evidence="1">
    <location>
        <begin position="34"/>
        <end position="45"/>
    </location>
</feature>
<keyword evidence="3" id="KW-0614">Plasmid</keyword>
<dbReference type="GO" id="GO:0006355">
    <property type="term" value="P:regulation of DNA-templated transcription"/>
    <property type="evidence" value="ECO:0007669"/>
    <property type="project" value="InterPro"/>
</dbReference>
<dbReference type="KEGG" id="mea:Mex_p20005"/>
<evidence type="ECO:0000313" key="4">
    <source>
        <dbReference type="Proteomes" id="UP000009081"/>
    </source>
</evidence>
<dbReference type="InterPro" id="IPR013321">
    <property type="entry name" value="Arc_rbn_hlx_hlx"/>
</dbReference>
<evidence type="ECO:0000313" key="3">
    <source>
        <dbReference type="EMBL" id="ACS44147.1"/>
    </source>
</evidence>
<keyword evidence="4" id="KW-1185">Reference proteome</keyword>
<organism evidence="3 4">
    <name type="scientific">Methylorubrum extorquens (strain ATCC 14718 / DSM 1338 / JCM 2805 / NCIMB 9133 / AM1)</name>
    <name type="common">Methylobacterium extorquens</name>
    <dbReference type="NCBI Taxonomy" id="272630"/>
    <lineage>
        <taxon>Bacteria</taxon>
        <taxon>Pseudomonadati</taxon>
        <taxon>Pseudomonadota</taxon>
        <taxon>Alphaproteobacteria</taxon>
        <taxon>Hyphomicrobiales</taxon>
        <taxon>Methylobacteriaceae</taxon>
        <taxon>Methylorubrum</taxon>
    </lineage>
</organism>
<dbReference type="Gene3D" id="1.10.1220.10">
    <property type="entry name" value="Met repressor-like"/>
    <property type="match status" value="1"/>
</dbReference>
<reference evidence="3 4" key="1">
    <citation type="journal article" date="2009" name="PLoS ONE">
        <title>Methylobacterium genome sequences: a reference blueprint to investigate microbial metabolism of C1 compounds from natural and industrial sources.</title>
        <authorList>
            <person name="Vuilleumier S."/>
            <person name="Chistoserdova L."/>
            <person name="Lee M.-C."/>
            <person name="Bringel F."/>
            <person name="Lajus A."/>
            <person name="Zhou Y."/>
            <person name="Gourion B."/>
            <person name="Barbe V."/>
            <person name="Chang J."/>
            <person name="Cruveiller S."/>
            <person name="Dossat C."/>
            <person name="Gillett W."/>
            <person name="Gruffaz C."/>
            <person name="Haugen E."/>
            <person name="Hourcade E."/>
            <person name="Levy R."/>
            <person name="Mangenot S."/>
            <person name="Muller E."/>
            <person name="Nadalig T."/>
            <person name="Pagni M."/>
            <person name="Penny C."/>
            <person name="Peyraud R."/>
            <person name="Robinson D.G."/>
            <person name="Roche D."/>
            <person name="Rouy Z."/>
            <person name="Saenampechek C."/>
            <person name="Salvignol G."/>
            <person name="Vallenet D."/>
            <person name="Wu Z."/>
            <person name="Marx C.J."/>
            <person name="Vorholt J.A."/>
            <person name="Olson M.V."/>
            <person name="Kaul R."/>
            <person name="Weissenbach J."/>
            <person name="Medigue C."/>
            <person name="Lidstrom M.E."/>
        </authorList>
    </citation>
    <scope>NUCLEOTIDE SEQUENCE [LARGE SCALE GENOMIC DNA]</scope>
    <source>
        <strain evidence="4">ATCC 14718 / DSM 1338 / JCM 2805 / NCIMB 9133 / AM1</strain>
    </source>
</reference>
<evidence type="ECO:0000256" key="1">
    <source>
        <dbReference type="SAM" id="MobiDB-lite"/>
    </source>
</evidence>